<name>A0A062TXK9_9PROT</name>
<organism evidence="1 2">
    <name type="scientific">Hyphomonas pacifica</name>
    <dbReference type="NCBI Taxonomy" id="1280941"/>
    <lineage>
        <taxon>Bacteria</taxon>
        <taxon>Pseudomonadati</taxon>
        <taxon>Pseudomonadota</taxon>
        <taxon>Alphaproteobacteria</taxon>
        <taxon>Hyphomonadales</taxon>
        <taxon>Hyphomonadaceae</taxon>
        <taxon>Hyphomonas</taxon>
    </lineage>
</organism>
<sequence length="417" mass="46669">MPDLSYLDPPIEVAAESPRLEMIQSRLRSGRLRPYRASKSVSRNCSEPLLVDLASADPEILRALASSIFTRPVVILGEDSEGRTLFDALIIDRDKDIPLLRGRLAALSRRKARATELKLRRETAREFGVEFPSSPSEVVPELLYLGDGSTRFLALQAALNERGVSVTAALSVHTATDYMRHRRFSAVLFDVRPASKGRASLEQWISSGEAAFSNVPLFALVDSLHGFEESERNILASTSEVLEHGVAAKRLAEHIDMISRKYLHEDLFDTSLDYSADVIDADTRLHARPYFEAHLEKQIEVSIQRGEPLSLLIVKHSDSGWFDLGQRQRLAEILTNSLRDTDMPAVLGIDSFVISMPATPYRGAVTLCERFLRSVEEHDPHLATQIGWRIMEKRTYHTARTLVANTAAGIFQRLRVA</sequence>
<dbReference type="RefSeq" id="WP_034826831.1">
    <property type="nucleotide sequence ID" value="NZ_AWFA01000023.1"/>
</dbReference>
<evidence type="ECO:0000313" key="2">
    <source>
        <dbReference type="Proteomes" id="UP000249123"/>
    </source>
</evidence>
<dbReference type="STRING" id="1280941.HY2_02575"/>
<dbReference type="SUPFAM" id="SSF55073">
    <property type="entry name" value="Nucleotide cyclase"/>
    <property type="match status" value="1"/>
</dbReference>
<dbReference type="eggNOG" id="COG3706">
    <property type="taxonomic scope" value="Bacteria"/>
</dbReference>
<proteinExistence type="predicted"/>
<accession>A0A328K3H6</accession>
<dbReference type="Proteomes" id="UP000249123">
    <property type="component" value="Unassembled WGS sequence"/>
</dbReference>
<accession>A0A062TXK9</accession>
<gene>
    <name evidence="1" type="ORF">HY3_10845</name>
</gene>
<protein>
    <submittedName>
        <fullName evidence="1">Uncharacterized protein</fullName>
    </submittedName>
</protein>
<dbReference type="EMBL" id="AWFB01000011">
    <property type="protein sequence ID" value="RAN34462.1"/>
    <property type="molecule type" value="Genomic_DNA"/>
</dbReference>
<dbReference type="Gene3D" id="3.30.70.270">
    <property type="match status" value="1"/>
</dbReference>
<reference evidence="1 2" key="1">
    <citation type="submission" date="2013-04" db="EMBL/GenBank/DDBJ databases">
        <title>Hyphomonas sp. T24B3 Genome Sequencing.</title>
        <authorList>
            <person name="Lai Q."/>
            <person name="Shao Z."/>
        </authorList>
    </citation>
    <scope>NUCLEOTIDE SEQUENCE [LARGE SCALE GENOMIC DNA]</scope>
    <source>
        <strain evidence="1 2">T24B3</strain>
    </source>
</reference>
<comment type="caution">
    <text evidence="1">The sequence shown here is derived from an EMBL/GenBank/DDBJ whole genome shotgun (WGS) entry which is preliminary data.</text>
</comment>
<dbReference type="AlphaFoldDB" id="A0A062TXK9"/>
<evidence type="ECO:0000313" key="1">
    <source>
        <dbReference type="EMBL" id="RAN34462.1"/>
    </source>
</evidence>
<dbReference type="InterPro" id="IPR043128">
    <property type="entry name" value="Rev_trsase/Diguanyl_cyclase"/>
</dbReference>
<keyword evidence="2" id="KW-1185">Reference proteome</keyword>
<dbReference type="OrthoDB" id="7617825at2"/>
<dbReference type="InterPro" id="IPR029787">
    <property type="entry name" value="Nucleotide_cyclase"/>
</dbReference>
<dbReference type="Gene3D" id="3.40.50.2300">
    <property type="match status" value="1"/>
</dbReference>